<feature type="region of interest" description="Disordered" evidence="1">
    <location>
        <begin position="170"/>
        <end position="259"/>
    </location>
</feature>
<dbReference type="OrthoDB" id="3928876at2759"/>
<keyword evidence="2" id="KW-0472">Membrane</keyword>
<organism evidence="3 4">
    <name type="scientific">Periconia macrospinosa</name>
    <dbReference type="NCBI Taxonomy" id="97972"/>
    <lineage>
        <taxon>Eukaryota</taxon>
        <taxon>Fungi</taxon>
        <taxon>Dikarya</taxon>
        <taxon>Ascomycota</taxon>
        <taxon>Pezizomycotina</taxon>
        <taxon>Dothideomycetes</taxon>
        <taxon>Pleosporomycetidae</taxon>
        <taxon>Pleosporales</taxon>
        <taxon>Massarineae</taxon>
        <taxon>Periconiaceae</taxon>
        <taxon>Periconia</taxon>
    </lineage>
</organism>
<feature type="transmembrane region" description="Helical" evidence="2">
    <location>
        <begin position="49"/>
        <end position="72"/>
    </location>
</feature>
<dbReference type="EMBL" id="KZ805303">
    <property type="protein sequence ID" value="PVI07572.1"/>
    <property type="molecule type" value="Genomic_DNA"/>
</dbReference>
<reference evidence="3 4" key="1">
    <citation type="journal article" date="2018" name="Sci. Rep.">
        <title>Comparative genomics provides insights into the lifestyle and reveals functional heterogeneity of dark septate endophytic fungi.</title>
        <authorList>
            <person name="Knapp D.G."/>
            <person name="Nemeth J.B."/>
            <person name="Barry K."/>
            <person name="Hainaut M."/>
            <person name="Henrissat B."/>
            <person name="Johnson J."/>
            <person name="Kuo A."/>
            <person name="Lim J.H.P."/>
            <person name="Lipzen A."/>
            <person name="Nolan M."/>
            <person name="Ohm R.A."/>
            <person name="Tamas L."/>
            <person name="Grigoriev I.V."/>
            <person name="Spatafora J.W."/>
            <person name="Nagy L.G."/>
            <person name="Kovacs G.M."/>
        </authorList>
    </citation>
    <scope>NUCLEOTIDE SEQUENCE [LARGE SCALE GENOMIC DNA]</scope>
    <source>
        <strain evidence="3 4">DSE2036</strain>
    </source>
</reference>
<feature type="compositionally biased region" description="Basic and acidic residues" evidence="1">
    <location>
        <begin position="170"/>
        <end position="190"/>
    </location>
</feature>
<feature type="transmembrane region" description="Helical" evidence="2">
    <location>
        <begin position="109"/>
        <end position="130"/>
    </location>
</feature>
<sequence>MSNLMNTMQSTLGKLGSTITNGSHKILSPETRADIAYKLKTFAINNPKLAAFMTAQIALTGLPLVLFVTFCITVFLFSLIAALLVGLVVALLFTVFMVAIALVVVLPTIFLTTFGATFLFFFGIGGYYALKWVNGGESPTAEGTAVGDKINSLTGGRMKWLTTGIQKKQEDAAEGAKEAREAPKNEKDESASATGAETSKKNLSDNDSTGARKPPKLKSASKDSATKHTEIVNGSENAQKVSESTKGSENVAEPASGAT</sequence>
<feature type="transmembrane region" description="Helical" evidence="2">
    <location>
        <begin position="79"/>
        <end position="103"/>
    </location>
</feature>
<gene>
    <name evidence="3" type="ORF">DM02DRAFT_608661</name>
</gene>
<dbReference type="Proteomes" id="UP000244855">
    <property type="component" value="Unassembled WGS sequence"/>
</dbReference>
<dbReference type="STRING" id="97972.A0A2V1EBS2"/>
<accession>A0A2V1EBS2</accession>
<feature type="compositionally biased region" description="Polar residues" evidence="1">
    <location>
        <begin position="232"/>
        <end position="248"/>
    </location>
</feature>
<keyword evidence="2" id="KW-0812">Transmembrane</keyword>
<name>A0A2V1EBS2_9PLEO</name>
<evidence type="ECO:0000313" key="3">
    <source>
        <dbReference type="EMBL" id="PVI07572.1"/>
    </source>
</evidence>
<evidence type="ECO:0000256" key="2">
    <source>
        <dbReference type="SAM" id="Phobius"/>
    </source>
</evidence>
<dbReference type="AlphaFoldDB" id="A0A2V1EBS2"/>
<dbReference type="Pfam" id="PF16015">
    <property type="entry name" value="Promethin"/>
    <property type="match status" value="1"/>
</dbReference>
<evidence type="ECO:0000256" key="1">
    <source>
        <dbReference type="SAM" id="MobiDB-lite"/>
    </source>
</evidence>
<evidence type="ECO:0000313" key="4">
    <source>
        <dbReference type="Proteomes" id="UP000244855"/>
    </source>
</evidence>
<proteinExistence type="predicted"/>
<keyword evidence="4" id="KW-1185">Reference proteome</keyword>
<feature type="compositionally biased region" description="Basic and acidic residues" evidence="1">
    <location>
        <begin position="220"/>
        <end position="230"/>
    </location>
</feature>
<keyword evidence="2" id="KW-1133">Transmembrane helix</keyword>
<protein>
    <submittedName>
        <fullName evidence="3">Uncharacterized protein</fullName>
    </submittedName>
</protein>